<dbReference type="Proteomes" id="UP001172457">
    <property type="component" value="Chromosome 6"/>
</dbReference>
<keyword evidence="4" id="KW-1185">Reference proteome</keyword>
<feature type="compositionally biased region" description="Low complexity" evidence="1">
    <location>
        <begin position="401"/>
        <end position="420"/>
    </location>
</feature>
<dbReference type="PANTHER" id="PTHR42648:SF32">
    <property type="entry name" value="RIBONUCLEASE H-LIKE DOMAIN, GAG-PRE-INTEGRASE DOMAIN PROTEIN-RELATED"/>
    <property type="match status" value="1"/>
</dbReference>
<dbReference type="AlphaFoldDB" id="A0AA38SYJ3"/>
<accession>A0AA38SYJ3</accession>
<dbReference type="SUPFAM" id="SSF53098">
    <property type="entry name" value="Ribonuclease H-like"/>
    <property type="match status" value="1"/>
</dbReference>
<feature type="domain" description="Integrase catalytic" evidence="2">
    <location>
        <begin position="133"/>
        <end position="228"/>
    </location>
</feature>
<dbReference type="InterPro" id="IPR036397">
    <property type="entry name" value="RNaseH_sf"/>
</dbReference>
<dbReference type="PANTHER" id="PTHR42648">
    <property type="entry name" value="TRANSPOSASE, PUTATIVE-RELATED"/>
    <property type="match status" value="1"/>
</dbReference>
<evidence type="ECO:0000256" key="1">
    <source>
        <dbReference type="SAM" id="MobiDB-lite"/>
    </source>
</evidence>
<organism evidence="3 4">
    <name type="scientific">Centaurea solstitialis</name>
    <name type="common">yellow star-thistle</name>
    <dbReference type="NCBI Taxonomy" id="347529"/>
    <lineage>
        <taxon>Eukaryota</taxon>
        <taxon>Viridiplantae</taxon>
        <taxon>Streptophyta</taxon>
        <taxon>Embryophyta</taxon>
        <taxon>Tracheophyta</taxon>
        <taxon>Spermatophyta</taxon>
        <taxon>Magnoliopsida</taxon>
        <taxon>eudicotyledons</taxon>
        <taxon>Gunneridae</taxon>
        <taxon>Pentapetalae</taxon>
        <taxon>asterids</taxon>
        <taxon>campanulids</taxon>
        <taxon>Asterales</taxon>
        <taxon>Asteraceae</taxon>
        <taxon>Carduoideae</taxon>
        <taxon>Cardueae</taxon>
        <taxon>Centaureinae</taxon>
        <taxon>Centaurea</taxon>
    </lineage>
</organism>
<proteinExistence type="predicted"/>
<dbReference type="InterPro" id="IPR001584">
    <property type="entry name" value="Integrase_cat-core"/>
</dbReference>
<evidence type="ECO:0000259" key="2">
    <source>
        <dbReference type="PROSITE" id="PS50994"/>
    </source>
</evidence>
<feature type="compositionally biased region" description="Polar residues" evidence="1">
    <location>
        <begin position="431"/>
        <end position="442"/>
    </location>
</feature>
<dbReference type="EMBL" id="JARYMX010000006">
    <property type="protein sequence ID" value="KAJ9545111.1"/>
    <property type="molecule type" value="Genomic_DNA"/>
</dbReference>
<sequence length="457" mass="51087">MYKGDTLIEVMRAKRRGDLCLLCFETLVAKEEICLVSSVKNEEAWLLHTIFCHLNFHTLHKLVKLKLVKGLPEIKFEKDHLCSACEMGKLKRSSHKTKSNPSYDKPLQMLHVNLYGPIAVQSLGGKKYILVLIDNDNGIEFKNSTTEDYLTSVGITHNFSAPRTPQQNEVVERKNSTLVEAARTMLNASGLPLIFWAEAVSTACYTQNRSLVVKRHEKTPYQLLYNKRPNIKIFHVFVCNCYVFNDREPIGKFDPKGDDTIFIGYASDSVAYRVYVPRTKIVVVSTNVKFDDSFQVTQDKFKEELKIQAEASLNATIIEDPERLLSDWYEDFEDSNRASINADKSSTNADRASKNANRASTDLSKSSASFSLSGPSQTTSISDIPSLVTTLSPTEPPEPSTPTDSTSAPSIIPSAPSEPITDAKPIPQINEPESSQSQAQNLQEVNSSFKLLHAVKW</sequence>
<feature type="region of interest" description="Disordered" evidence="1">
    <location>
        <begin position="340"/>
        <end position="442"/>
    </location>
</feature>
<dbReference type="PROSITE" id="PS50994">
    <property type="entry name" value="INTEGRASE"/>
    <property type="match status" value="1"/>
</dbReference>
<gene>
    <name evidence="3" type="ORF">OSB04_024818</name>
</gene>
<dbReference type="GO" id="GO:0003676">
    <property type="term" value="F:nucleic acid binding"/>
    <property type="evidence" value="ECO:0007669"/>
    <property type="project" value="InterPro"/>
</dbReference>
<dbReference type="Pfam" id="PF25597">
    <property type="entry name" value="SH3_retrovirus"/>
    <property type="match status" value="1"/>
</dbReference>
<dbReference type="InterPro" id="IPR039537">
    <property type="entry name" value="Retrotran_Ty1/copia-like"/>
</dbReference>
<reference evidence="3" key="1">
    <citation type="submission" date="2023-03" db="EMBL/GenBank/DDBJ databases">
        <title>Chromosome-scale reference genome and RAD-based genetic map of yellow starthistle (Centaurea solstitialis) reveal putative structural variation and QTLs associated with invader traits.</title>
        <authorList>
            <person name="Reatini B."/>
            <person name="Cang F.A."/>
            <person name="Jiang Q."/>
            <person name="Mckibben M.T.W."/>
            <person name="Barker M.S."/>
            <person name="Rieseberg L.H."/>
            <person name="Dlugosch K.M."/>
        </authorList>
    </citation>
    <scope>NUCLEOTIDE SEQUENCE</scope>
    <source>
        <strain evidence="3">CAN-66</strain>
        <tissue evidence="3">Leaf</tissue>
    </source>
</reference>
<feature type="compositionally biased region" description="Polar residues" evidence="1">
    <location>
        <begin position="340"/>
        <end position="359"/>
    </location>
</feature>
<dbReference type="InterPro" id="IPR012337">
    <property type="entry name" value="RNaseH-like_sf"/>
</dbReference>
<dbReference type="InterPro" id="IPR025724">
    <property type="entry name" value="GAG-pre-integrase_dom"/>
</dbReference>
<dbReference type="Gene3D" id="3.30.420.10">
    <property type="entry name" value="Ribonuclease H-like superfamily/Ribonuclease H"/>
    <property type="match status" value="1"/>
</dbReference>
<name>A0AA38SYJ3_9ASTR</name>
<dbReference type="GO" id="GO:0015074">
    <property type="term" value="P:DNA integration"/>
    <property type="evidence" value="ECO:0007669"/>
    <property type="project" value="InterPro"/>
</dbReference>
<feature type="compositionally biased region" description="Low complexity" evidence="1">
    <location>
        <begin position="360"/>
        <end position="376"/>
    </location>
</feature>
<evidence type="ECO:0000313" key="3">
    <source>
        <dbReference type="EMBL" id="KAJ9545111.1"/>
    </source>
</evidence>
<dbReference type="InterPro" id="IPR057670">
    <property type="entry name" value="SH3_retrovirus"/>
</dbReference>
<dbReference type="Pfam" id="PF13976">
    <property type="entry name" value="gag_pre-integrs"/>
    <property type="match status" value="1"/>
</dbReference>
<evidence type="ECO:0000313" key="4">
    <source>
        <dbReference type="Proteomes" id="UP001172457"/>
    </source>
</evidence>
<protein>
    <recommendedName>
        <fullName evidence="2">Integrase catalytic domain-containing protein</fullName>
    </recommendedName>
</protein>
<comment type="caution">
    <text evidence="3">The sequence shown here is derived from an EMBL/GenBank/DDBJ whole genome shotgun (WGS) entry which is preliminary data.</text>
</comment>